<sequence length="45" mass="5335">MYAFERAQGYPEADFFFVLADIRQLPEQREYAPLSYHALTPAVRR</sequence>
<reference evidence="1" key="1">
    <citation type="journal article" date="2021" name="Proc. Natl. Acad. Sci. U.S.A.">
        <title>A Catalog of Tens of Thousands of Viruses from Human Metagenomes Reveals Hidden Associations with Chronic Diseases.</title>
        <authorList>
            <person name="Tisza M.J."/>
            <person name="Buck C.B."/>
        </authorList>
    </citation>
    <scope>NUCLEOTIDE SEQUENCE</scope>
    <source>
        <strain evidence="1">CtaMv1</strain>
    </source>
</reference>
<evidence type="ECO:0000313" key="1">
    <source>
        <dbReference type="EMBL" id="DAE11229.1"/>
    </source>
</evidence>
<dbReference type="EMBL" id="BK015528">
    <property type="protein sequence ID" value="DAE11229.1"/>
    <property type="molecule type" value="Genomic_DNA"/>
</dbReference>
<protein>
    <submittedName>
        <fullName evidence="1">Uncharacterized protein</fullName>
    </submittedName>
</protein>
<proteinExistence type="predicted"/>
<organism evidence="1">
    <name type="scientific">Myoviridae sp. ctaMv1</name>
    <dbReference type="NCBI Taxonomy" id="2825131"/>
    <lineage>
        <taxon>Viruses</taxon>
        <taxon>Duplodnaviria</taxon>
        <taxon>Heunggongvirae</taxon>
        <taxon>Uroviricota</taxon>
        <taxon>Caudoviricetes</taxon>
    </lineage>
</organism>
<name>A0A8S5PXQ9_9CAUD</name>
<accession>A0A8S5PXQ9</accession>